<evidence type="ECO:0008006" key="3">
    <source>
        <dbReference type="Google" id="ProtNLM"/>
    </source>
</evidence>
<dbReference type="Proteomes" id="UP001469553">
    <property type="component" value="Unassembled WGS sequence"/>
</dbReference>
<comment type="caution">
    <text evidence="1">The sequence shown here is derived from an EMBL/GenBank/DDBJ whole genome shotgun (WGS) entry which is preliminary data.</text>
</comment>
<protein>
    <recommendedName>
        <fullName evidence="3">Secreted protein</fullName>
    </recommendedName>
</protein>
<accession>A0ABV0YE29</accession>
<sequence>MWVRCGVRCGFSREKLTSNATETEVNRRGGCVEWMVLLCLSFQVVVCNVGGWTGREAKNRRSGGAVSIPLEVGGFRRLEEALGGENTLKFFNHTKARTQDI</sequence>
<keyword evidence="2" id="KW-1185">Reference proteome</keyword>
<dbReference type="EMBL" id="JAHRIP010029540">
    <property type="protein sequence ID" value="MEQ2291902.1"/>
    <property type="molecule type" value="Genomic_DNA"/>
</dbReference>
<proteinExistence type="predicted"/>
<gene>
    <name evidence="1" type="ORF">AMECASPLE_017575</name>
</gene>
<evidence type="ECO:0000313" key="1">
    <source>
        <dbReference type="EMBL" id="MEQ2291902.1"/>
    </source>
</evidence>
<name>A0ABV0YE29_9TELE</name>
<organism evidence="1 2">
    <name type="scientific">Ameca splendens</name>
    <dbReference type="NCBI Taxonomy" id="208324"/>
    <lineage>
        <taxon>Eukaryota</taxon>
        <taxon>Metazoa</taxon>
        <taxon>Chordata</taxon>
        <taxon>Craniata</taxon>
        <taxon>Vertebrata</taxon>
        <taxon>Euteleostomi</taxon>
        <taxon>Actinopterygii</taxon>
        <taxon>Neopterygii</taxon>
        <taxon>Teleostei</taxon>
        <taxon>Neoteleostei</taxon>
        <taxon>Acanthomorphata</taxon>
        <taxon>Ovalentaria</taxon>
        <taxon>Atherinomorphae</taxon>
        <taxon>Cyprinodontiformes</taxon>
        <taxon>Goodeidae</taxon>
        <taxon>Ameca</taxon>
    </lineage>
</organism>
<evidence type="ECO:0000313" key="2">
    <source>
        <dbReference type="Proteomes" id="UP001469553"/>
    </source>
</evidence>
<reference evidence="1 2" key="1">
    <citation type="submission" date="2021-06" db="EMBL/GenBank/DDBJ databases">
        <authorList>
            <person name="Palmer J.M."/>
        </authorList>
    </citation>
    <scope>NUCLEOTIDE SEQUENCE [LARGE SCALE GENOMIC DNA]</scope>
    <source>
        <strain evidence="1 2">AS_MEX2019</strain>
        <tissue evidence="1">Muscle</tissue>
    </source>
</reference>